<evidence type="ECO:0000256" key="1">
    <source>
        <dbReference type="SAM" id="MobiDB-lite"/>
    </source>
</evidence>
<keyword evidence="2" id="KW-0812">Transmembrane</keyword>
<evidence type="ECO:0000313" key="3">
    <source>
        <dbReference type="EMBL" id="KHA70274.1"/>
    </source>
</evidence>
<gene>
    <name evidence="3" type="ORF">NZ35_26355</name>
</gene>
<sequence>MNRLTPTTAIAGKPAPTGNSGVITDFVNTIKPCGSWLASDGARLITTRISFWFLASLLSLNALAAEPQLKVQAHLQPAEGAMVGGLVELQIDVLTDTWFTSAATLPELKLDGALVMPPDGQAQHLNQTIDGQAFSGLRYSYLITPNVARTFEIPSLTVRATPGQATTEISAQSQPVQFSAAQPPGFKPGETPLVASGLRFTQSITHSATPLKVGDSITRQLTLQADGALAMALPIPTLGDVAGLSRYAKTPQVTSLDDGRGDILGGQRIDSVSYRIDKAGSHTLPAIEVKWWDAGTRQSRTAQVPAVTFEAAAGTPYKPVFSISEDLKQLGQNRLHFSTRWLLWLALLAAVVAAAYLLRPAFIRATQQWQARRQAQQRAWQQSPDFAWQQIDAQLQARPPQLSALYLWLRRSRLGLKLVDAGPRLQGLLRGLYGRQPSTEQTLVQLRESLTTLHSQAEQQHAKPASALRPLNPVHEKDFP</sequence>
<proteinExistence type="predicted"/>
<organism evidence="3 4">
    <name type="scientific">Pseudomonas chlororaphis</name>
    <dbReference type="NCBI Taxonomy" id="587753"/>
    <lineage>
        <taxon>Bacteria</taxon>
        <taxon>Pseudomonadati</taxon>
        <taxon>Pseudomonadota</taxon>
        <taxon>Gammaproteobacteria</taxon>
        <taxon>Pseudomonadales</taxon>
        <taxon>Pseudomonadaceae</taxon>
        <taxon>Pseudomonas</taxon>
    </lineage>
</organism>
<dbReference type="EMBL" id="JSFK01000041">
    <property type="protein sequence ID" value="KHA70274.1"/>
    <property type="molecule type" value="Genomic_DNA"/>
</dbReference>
<evidence type="ECO:0000256" key="2">
    <source>
        <dbReference type="SAM" id="Phobius"/>
    </source>
</evidence>
<protein>
    <recommendedName>
        <fullName evidence="5">BatD</fullName>
    </recommendedName>
</protein>
<dbReference type="OrthoDB" id="5293418at2"/>
<dbReference type="Proteomes" id="UP000030564">
    <property type="component" value="Unassembled WGS sequence"/>
</dbReference>
<dbReference type="AlphaFoldDB" id="A0A0A6D6N9"/>
<keyword evidence="2" id="KW-0472">Membrane</keyword>
<reference evidence="3 4" key="1">
    <citation type="submission" date="2014-10" db="EMBL/GenBank/DDBJ databases">
        <title>Draft genome sequence of Pseudomonas chlororaphis EA105.</title>
        <authorList>
            <person name="McCully L.M."/>
            <person name="Bitzer A.S."/>
            <person name="Spence C."/>
            <person name="Bais H."/>
            <person name="Silby M.W."/>
        </authorList>
    </citation>
    <scope>NUCLEOTIDE SEQUENCE [LARGE SCALE GENOMIC DNA]</scope>
    <source>
        <strain evidence="3 4">EA105</strain>
    </source>
</reference>
<keyword evidence="2" id="KW-1133">Transmembrane helix</keyword>
<feature type="transmembrane region" description="Helical" evidence="2">
    <location>
        <begin position="341"/>
        <end position="358"/>
    </location>
</feature>
<dbReference type="InterPro" id="IPR025738">
    <property type="entry name" value="BatD"/>
</dbReference>
<dbReference type="PANTHER" id="PTHR40940">
    <property type="entry name" value="PROTEIN BATD-RELATED"/>
    <property type="match status" value="1"/>
</dbReference>
<feature type="region of interest" description="Disordered" evidence="1">
    <location>
        <begin position="454"/>
        <end position="480"/>
    </location>
</feature>
<evidence type="ECO:0008006" key="5">
    <source>
        <dbReference type="Google" id="ProtNLM"/>
    </source>
</evidence>
<evidence type="ECO:0000313" key="4">
    <source>
        <dbReference type="Proteomes" id="UP000030564"/>
    </source>
</evidence>
<dbReference type="PATRIC" id="fig|587753.9.peg.4626"/>
<name>A0A0A6D6N9_9PSED</name>
<comment type="caution">
    <text evidence="3">The sequence shown here is derived from an EMBL/GenBank/DDBJ whole genome shotgun (WGS) entry which is preliminary data.</text>
</comment>
<accession>A0A0A6D6N9</accession>
<dbReference type="PANTHER" id="PTHR40940:SF1">
    <property type="entry name" value="PROTEIN BATD"/>
    <property type="match status" value="1"/>
</dbReference>